<name>A0A0B6VU01_9EUGL</name>
<evidence type="ECO:0000256" key="8">
    <source>
        <dbReference type="PIRSR" id="PIRSR000149-3"/>
    </source>
</evidence>
<dbReference type="PANTHER" id="PTHR10836">
    <property type="entry name" value="GLYCERALDEHYDE 3-PHOSPHATE DEHYDROGENASE"/>
    <property type="match status" value="1"/>
</dbReference>
<feature type="binding site" evidence="7">
    <location>
        <position position="232"/>
    </location>
    <ligand>
        <name>D-glyceraldehyde 3-phosphate</name>
        <dbReference type="ChEBI" id="CHEBI:59776"/>
    </ligand>
</feature>
<feature type="binding site" evidence="8">
    <location>
        <position position="315"/>
    </location>
    <ligand>
        <name>NAD(+)</name>
        <dbReference type="ChEBI" id="CHEBI:57540"/>
    </ligand>
</feature>
<dbReference type="AlphaFoldDB" id="A0A0B6VU01"/>
<feature type="site" description="Activates thiol group during catalysis" evidence="9">
    <location>
        <position position="177"/>
    </location>
</feature>
<evidence type="ECO:0000256" key="2">
    <source>
        <dbReference type="ARBA" id="ARBA00011881"/>
    </source>
</evidence>
<evidence type="ECO:0000256" key="1">
    <source>
        <dbReference type="ARBA" id="ARBA00007406"/>
    </source>
</evidence>
<feature type="binding site" evidence="8">
    <location>
        <begin position="11"/>
        <end position="12"/>
    </location>
    <ligand>
        <name>NAD(+)</name>
        <dbReference type="ChEBI" id="CHEBI:57540"/>
    </ligand>
</feature>
<dbReference type="InterPro" id="IPR036291">
    <property type="entry name" value="NAD(P)-bd_dom_sf"/>
</dbReference>
<dbReference type="FunFam" id="3.30.360.10:FF:000001">
    <property type="entry name" value="Glyceraldehyde-3-phosphate dehydrogenase"/>
    <property type="match status" value="1"/>
</dbReference>
<sequence>MATIGINGFGRIGRLVLRAALQNKDATVVAVNDPFIGLDYMVYMFKYDSVHGRYNGSVSTKNGKLIIDGTEIAVYSQKDPSNIPWGEAGATYVVESTGVFTKTAGASKHLQGGAKRVVISAPSPDAPMFVMGVNEHEYKANMQVFSNASCTTNCLAPLAKVINDNFGIVEGLMTTVHAATATQKTVDGPSMKDWRGGRGILGNIIPSSTGAAKAVGKVIPALNGKLTGMAFRVPTADVSVVDLTCRLQKPASKKDIDAAMLKASQSTKMAGILGVTKEDLVSTDFIGDTHSSVYDSKASIILNENFVKLVSWYDNESGYSARVVDLIVYTSKVN</sequence>
<dbReference type="CDD" id="cd18126">
    <property type="entry name" value="GAPDH_I_C"/>
    <property type="match status" value="1"/>
</dbReference>
<dbReference type="PIRSF" id="PIRSF000149">
    <property type="entry name" value="GAP_DH"/>
    <property type="match status" value="1"/>
</dbReference>
<feature type="binding site" evidence="7">
    <location>
        <begin position="149"/>
        <end position="151"/>
    </location>
    <ligand>
        <name>D-glyceraldehyde 3-phosphate</name>
        <dbReference type="ChEBI" id="CHEBI:59776"/>
    </ligand>
</feature>
<protein>
    <recommendedName>
        <fullName evidence="11">Glyceraldehyde-3-phosphate dehydrogenase</fullName>
        <ecNumber evidence="11">1.2.1.12</ecNumber>
    </recommendedName>
</protein>
<dbReference type="GO" id="GO:0006006">
    <property type="term" value="P:glucose metabolic process"/>
    <property type="evidence" value="ECO:0007669"/>
    <property type="project" value="InterPro"/>
</dbReference>
<evidence type="ECO:0000259" key="12">
    <source>
        <dbReference type="SMART" id="SM00846"/>
    </source>
</evidence>
<keyword evidence="5 11" id="KW-0324">Glycolysis</keyword>
<dbReference type="GO" id="GO:0051287">
    <property type="term" value="F:NAD binding"/>
    <property type="evidence" value="ECO:0007669"/>
    <property type="project" value="UniProtKB-UniRule"/>
</dbReference>
<dbReference type="InterPro" id="IPR006424">
    <property type="entry name" value="Glyceraldehyde-3-P_DH_1"/>
</dbReference>
<proteinExistence type="inferred from homology"/>
<dbReference type="SMART" id="SM00846">
    <property type="entry name" value="Gp_dh_N"/>
    <property type="match status" value="1"/>
</dbReference>
<dbReference type="Gene3D" id="3.40.50.720">
    <property type="entry name" value="NAD(P)-binding Rossmann-like Domain"/>
    <property type="match status" value="1"/>
</dbReference>
<feature type="binding site" evidence="7">
    <location>
        <begin position="209"/>
        <end position="210"/>
    </location>
    <ligand>
        <name>D-glyceraldehyde 3-phosphate</name>
        <dbReference type="ChEBI" id="CHEBI:59776"/>
    </ligand>
</feature>
<evidence type="ECO:0000256" key="5">
    <source>
        <dbReference type="ARBA" id="ARBA00023152"/>
    </source>
</evidence>
<reference evidence="13" key="1">
    <citation type="submission" date="2014-06" db="EMBL/GenBank/DDBJ databases">
        <title>Gluconeogenic compartmentalization in Diplonema papillatum.</title>
        <authorList>
            <person name="Nara T."/>
        </authorList>
    </citation>
    <scope>NUCLEOTIDE SEQUENCE</scope>
    <source>
        <strain evidence="13">ATCC 50162</strain>
    </source>
</reference>
<dbReference type="InterPro" id="IPR020829">
    <property type="entry name" value="GlycerAld_3-P_DH_cat"/>
</dbReference>
<evidence type="ECO:0000256" key="7">
    <source>
        <dbReference type="PIRSR" id="PIRSR000149-2"/>
    </source>
</evidence>
<comment type="subunit">
    <text evidence="2 11">Homotetramer.</text>
</comment>
<dbReference type="SUPFAM" id="SSF55347">
    <property type="entry name" value="Glyceraldehyde-3-phosphate dehydrogenase-like, C-terminal domain"/>
    <property type="match status" value="1"/>
</dbReference>
<feature type="domain" description="Glyceraldehyde 3-phosphate dehydrogenase NAD(P) binding" evidence="12">
    <location>
        <begin position="2"/>
        <end position="150"/>
    </location>
</feature>
<evidence type="ECO:0000313" key="13">
    <source>
        <dbReference type="EMBL" id="BAQ25442.1"/>
    </source>
</evidence>
<evidence type="ECO:0000256" key="11">
    <source>
        <dbReference type="RuleBase" id="RU361160"/>
    </source>
</evidence>
<dbReference type="GO" id="GO:0006096">
    <property type="term" value="P:glycolytic process"/>
    <property type="evidence" value="ECO:0007669"/>
    <property type="project" value="UniProtKB-UniPathway"/>
</dbReference>
<dbReference type="PROSITE" id="PS00071">
    <property type="entry name" value="GAPDH"/>
    <property type="match status" value="1"/>
</dbReference>
<keyword evidence="3 11" id="KW-0560">Oxidoreductase</keyword>
<dbReference type="GO" id="GO:0004365">
    <property type="term" value="F:glyceraldehyde-3-phosphate dehydrogenase (NAD+) (phosphorylating) activity"/>
    <property type="evidence" value="ECO:0007669"/>
    <property type="project" value="UniProtKB-UniRule"/>
</dbReference>
<keyword evidence="8" id="KW-0547">Nucleotide-binding</keyword>
<evidence type="ECO:0000256" key="6">
    <source>
        <dbReference type="PIRSR" id="PIRSR000149-1"/>
    </source>
</evidence>
<organism evidence="13">
    <name type="scientific">Diplonema papillatum</name>
    <dbReference type="NCBI Taxonomy" id="91374"/>
    <lineage>
        <taxon>Eukaryota</taxon>
        <taxon>Discoba</taxon>
        <taxon>Euglenozoa</taxon>
        <taxon>Diplonemea</taxon>
        <taxon>Diplonemidae</taxon>
        <taxon>Diplonema</taxon>
    </lineage>
</organism>
<dbReference type="FunFam" id="3.40.50.720:FF:000020">
    <property type="entry name" value="Glyceraldehyde-3-phosphate dehydrogenase"/>
    <property type="match status" value="1"/>
</dbReference>
<dbReference type="InterPro" id="IPR020831">
    <property type="entry name" value="GlycerAld/Erythrose_P_DH"/>
</dbReference>
<evidence type="ECO:0000256" key="9">
    <source>
        <dbReference type="PIRSR" id="PIRSR000149-4"/>
    </source>
</evidence>
<dbReference type="EMBL" id="AB970485">
    <property type="protein sequence ID" value="BAQ25442.1"/>
    <property type="molecule type" value="Genomic_DNA"/>
</dbReference>
<comment type="pathway">
    <text evidence="11">Carbohydrate degradation; glycolysis; pyruvate from D-glyceraldehyde 3-phosphate: step 1/5.</text>
</comment>
<dbReference type="PANTHER" id="PTHR10836:SF76">
    <property type="entry name" value="GLYCERALDEHYDE-3-PHOSPHATE DEHYDROGENASE-RELATED"/>
    <property type="match status" value="1"/>
</dbReference>
<accession>A0A0B6VU01</accession>
<dbReference type="NCBIfam" id="TIGR01534">
    <property type="entry name" value="GAPDH-I"/>
    <property type="match status" value="1"/>
</dbReference>
<dbReference type="Gene3D" id="3.30.360.10">
    <property type="entry name" value="Dihydrodipicolinate Reductase, domain 2"/>
    <property type="match status" value="1"/>
</dbReference>
<keyword evidence="4 8" id="KW-0520">NAD</keyword>
<dbReference type="GO" id="GO:0005829">
    <property type="term" value="C:cytosol"/>
    <property type="evidence" value="ECO:0007669"/>
    <property type="project" value="TreeGrafter"/>
</dbReference>
<dbReference type="GO" id="GO:0050661">
    <property type="term" value="F:NADP binding"/>
    <property type="evidence" value="ECO:0007669"/>
    <property type="project" value="InterPro"/>
</dbReference>
<dbReference type="EC" id="1.2.1.12" evidence="11"/>
<dbReference type="InterPro" id="IPR020830">
    <property type="entry name" value="GlycerAld_3-P_DH_AS"/>
</dbReference>
<dbReference type="UniPathway" id="UPA00109">
    <property type="reaction ID" value="UER00184"/>
</dbReference>
<dbReference type="Pfam" id="PF00044">
    <property type="entry name" value="Gp_dh_N"/>
    <property type="match status" value="1"/>
</dbReference>
<feature type="binding site" evidence="7">
    <location>
        <position position="180"/>
    </location>
    <ligand>
        <name>D-glyceraldehyde 3-phosphate</name>
        <dbReference type="ChEBI" id="CHEBI:59776"/>
    </ligand>
</feature>
<feature type="binding site" evidence="8">
    <location>
        <position position="120"/>
    </location>
    <ligand>
        <name>NAD(+)</name>
        <dbReference type="ChEBI" id="CHEBI:57540"/>
    </ligand>
</feature>
<comment type="catalytic activity">
    <reaction evidence="11">
        <text>D-glyceraldehyde 3-phosphate + phosphate + NAD(+) = (2R)-3-phospho-glyceroyl phosphate + NADH + H(+)</text>
        <dbReference type="Rhea" id="RHEA:10300"/>
        <dbReference type="ChEBI" id="CHEBI:15378"/>
        <dbReference type="ChEBI" id="CHEBI:43474"/>
        <dbReference type="ChEBI" id="CHEBI:57540"/>
        <dbReference type="ChEBI" id="CHEBI:57604"/>
        <dbReference type="ChEBI" id="CHEBI:57945"/>
        <dbReference type="ChEBI" id="CHEBI:59776"/>
        <dbReference type="EC" id="1.2.1.12"/>
    </reaction>
</comment>
<dbReference type="SUPFAM" id="SSF51735">
    <property type="entry name" value="NAD(P)-binding Rossmann-fold domains"/>
    <property type="match status" value="1"/>
</dbReference>
<comment type="similarity">
    <text evidence="1 10">Belongs to the glyceraldehyde-3-phosphate dehydrogenase family.</text>
</comment>
<dbReference type="Pfam" id="PF02800">
    <property type="entry name" value="Gp_dh_C"/>
    <property type="match status" value="1"/>
</dbReference>
<dbReference type="CDD" id="cd05214">
    <property type="entry name" value="GAPDH_I_N"/>
    <property type="match status" value="1"/>
</dbReference>
<feature type="binding site" evidence="8">
    <location>
        <position position="33"/>
    </location>
    <ligand>
        <name>NAD(+)</name>
        <dbReference type="ChEBI" id="CHEBI:57540"/>
    </ligand>
</feature>
<evidence type="ECO:0000256" key="3">
    <source>
        <dbReference type="ARBA" id="ARBA00023002"/>
    </source>
</evidence>
<dbReference type="PRINTS" id="PR00078">
    <property type="entry name" value="G3PDHDRGNASE"/>
</dbReference>
<evidence type="ECO:0000256" key="10">
    <source>
        <dbReference type="RuleBase" id="RU000397"/>
    </source>
</evidence>
<dbReference type="InterPro" id="IPR020828">
    <property type="entry name" value="GlycerAld_3-P_DH_NAD(P)-bd"/>
</dbReference>
<evidence type="ECO:0000256" key="4">
    <source>
        <dbReference type="ARBA" id="ARBA00023027"/>
    </source>
</evidence>
<feature type="active site" description="Nucleophile" evidence="6">
    <location>
        <position position="150"/>
    </location>
</feature>